<name>A0AAX2HAR6_9PSED</name>
<comment type="caution">
    <text evidence="1">The sequence shown here is derived from an EMBL/GenBank/DDBJ whole genome shotgun (WGS) entry which is preliminary data.</text>
</comment>
<organism evidence="1 2">
    <name type="scientific">Pseudomonas lundensis</name>
    <dbReference type="NCBI Taxonomy" id="86185"/>
    <lineage>
        <taxon>Bacteria</taxon>
        <taxon>Pseudomonadati</taxon>
        <taxon>Pseudomonadota</taxon>
        <taxon>Gammaproteobacteria</taxon>
        <taxon>Pseudomonadales</taxon>
        <taxon>Pseudomonadaceae</taxon>
        <taxon>Pseudomonas</taxon>
    </lineage>
</organism>
<proteinExistence type="predicted"/>
<evidence type="ECO:0000313" key="2">
    <source>
        <dbReference type="Proteomes" id="UP000219564"/>
    </source>
</evidence>
<dbReference type="AntiFam" id="ANF00012">
    <property type="entry name" value="tRNA translation"/>
</dbReference>
<sequence>MDAGGTKKDAEASIFNDLQNSMKLCRSIFGAGNETRTRDPDLGKVVLYQLSYSRVLVVGIL</sequence>
<reference evidence="1 2" key="1">
    <citation type="submission" date="2017-08" db="EMBL/GenBank/DDBJ databases">
        <authorList>
            <person name="Chaillou S."/>
        </authorList>
    </citation>
    <scope>NUCLEOTIDE SEQUENCE [LARGE SCALE GENOMIC DNA]</scope>
    <source>
        <strain evidence="1 2">MFPA15A1205</strain>
    </source>
</reference>
<evidence type="ECO:0000313" key="1">
    <source>
        <dbReference type="EMBL" id="SOB53405.1"/>
    </source>
</evidence>
<protein>
    <submittedName>
        <fullName evidence="1">Uncharacterized protein</fullName>
    </submittedName>
</protein>
<dbReference type="EMBL" id="OBKZ01000028">
    <property type="protein sequence ID" value="SOB53405.1"/>
    <property type="molecule type" value="Genomic_DNA"/>
</dbReference>
<dbReference type="AlphaFoldDB" id="A0AAX2HAR6"/>
<accession>A0AAX2HAR6</accession>
<dbReference type="Proteomes" id="UP000219564">
    <property type="component" value="Unassembled WGS sequence"/>
</dbReference>
<gene>
    <name evidence="1" type="ORF">PLUA15_340025</name>
</gene>